<evidence type="ECO:0000313" key="2">
    <source>
        <dbReference type="Proteomes" id="UP001465976"/>
    </source>
</evidence>
<gene>
    <name evidence="1" type="ORF">V5O48_014221</name>
</gene>
<dbReference type="SUPFAM" id="SSF50978">
    <property type="entry name" value="WD40 repeat-like"/>
    <property type="match status" value="1"/>
</dbReference>
<feature type="non-terminal residue" evidence="1">
    <location>
        <position position="1"/>
    </location>
</feature>
<dbReference type="Proteomes" id="UP001465976">
    <property type="component" value="Unassembled WGS sequence"/>
</dbReference>
<proteinExistence type="predicted"/>
<protein>
    <submittedName>
        <fullName evidence="1">Uncharacterized protein</fullName>
    </submittedName>
</protein>
<dbReference type="InterPro" id="IPR051150">
    <property type="entry name" value="SWT21/TCAB1_mRNA_Telomere"/>
</dbReference>
<keyword evidence="2" id="KW-1185">Reference proteome</keyword>
<dbReference type="InterPro" id="IPR036322">
    <property type="entry name" value="WD40_repeat_dom_sf"/>
</dbReference>
<dbReference type="PANTHER" id="PTHR13211">
    <property type="entry name" value="TELOMERASE CAJAL BODY PROTEIN 1"/>
    <property type="match status" value="1"/>
</dbReference>
<reference evidence="1 2" key="1">
    <citation type="submission" date="2024-02" db="EMBL/GenBank/DDBJ databases">
        <title>A draft genome for the cacao thread blight pathogen Marasmius crinis-equi.</title>
        <authorList>
            <person name="Cohen S.P."/>
            <person name="Baruah I.K."/>
            <person name="Amoako-Attah I."/>
            <person name="Bukari Y."/>
            <person name="Meinhardt L.W."/>
            <person name="Bailey B.A."/>
        </authorList>
    </citation>
    <scope>NUCLEOTIDE SEQUENCE [LARGE SCALE GENOMIC DNA]</scope>
    <source>
        <strain evidence="1 2">GH-76</strain>
    </source>
</reference>
<organism evidence="1 2">
    <name type="scientific">Marasmius crinis-equi</name>
    <dbReference type="NCBI Taxonomy" id="585013"/>
    <lineage>
        <taxon>Eukaryota</taxon>
        <taxon>Fungi</taxon>
        <taxon>Dikarya</taxon>
        <taxon>Basidiomycota</taxon>
        <taxon>Agaricomycotina</taxon>
        <taxon>Agaricomycetes</taxon>
        <taxon>Agaricomycetidae</taxon>
        <taxon>Agaricales</taxon>
        <taxon>Marasmiineae</taxon>
        <taxon>Marasmiaceae</taxon>
        <taxon>Marasmius</taxon>
    </lineage>
</organism>
<name>A0ABR3EXX0_9AGAR</name>
<dbReference type="EMBL" id="JBAHYK010001500">
    <property type="protein sequence ID" value="KAL0567771.1"/>
    <property type="molecule type" value="Genomic_DNA"/>
</dbReference>
<sequence length="244" mass="26605">QELSPPQSLNLQQSAPIVDFLWYPTASPKDAASFCFVSSVRDCPVKLLDASNGRLRASYPIVDHIERFIAPHSMAFNPYGTRLYCGFENAIEVFDVGQPGEGSRLMTTPSKKSKDGLKGRCILSALAFCPSYTTDYFAVGSLTPTQSNIAIFSETRGEVPVMFLGNNVRLGVTQDLTTLIAHVQSNEAALAIRIVSEAQRHPLLGFALECGCAVETVFSSFFGGIGGPHESEEEVRRGHRWEVA</sequence>
<accession>A0ABR3EXX0</accession>
<comment type="caution">
    <text evidence="1">The sequence shown here is derived from an EMBL/GenBank/DDBJ whole genome shotgun (WGS) entry which is preliminary data.</text>
</comment>
<dbReference type="InterPro" id="IPR015943">
    <property type="entry name" value="WD40/YVTN_repeat-like_dom_sf"/>
</dbReference>
<dbReference type="PANTHER" id="PTHR13211:SF0">
    <property type="entry name" value="TELOMERASE CAJAL BODY PROTEIN 1"/>
    <property type="match status" value="1"/>
</dbReference>
<dbReference type="Gene3D" id="2.130.10.10">
    <property type="entry name" value="YVTN repeat-like/Quinoprotein amine dehydrogenase"/>
    <property type="match status" value="1"/>
</dbReference>
<evidence type="ECO:0000313" key="1">
    <source>
        <dbReference type="EMBL" id="KAL0567771.1"/>
    </source>
</evidence>